<sequence length="131" mass="15151">MENGKILGIAYNVIPVADVEKSAAWFIKHFGFNVRHPRPGYLSLFRGDRPILDLIQSDNETRAVFEINNKKRWVITFFTDNIEALHAYLQSENVKVGSISDEGQYGKFFVLEDPDGNLFDIWEHKDCELIF</sequence>
<dbReference type="PROSITE" id="PS51819">
    <property type="entry name" value="VOC"/>
    <property type="match status" value="1"/>
</dbReference>
<dbReference type="InterPro" id="IPR037523">
    <property type="entry name" value="VOC_core"/>
</dbReference>
<dbReference type="EMBL" id="BOSE01000007">
    <property type="protein sequence ID" value="GIP18080.1"/>
    <property type="molecule type" value="Genomic_DNA"/>
</dbReference>
<dbReference type="InterPro" id="IPR052164">
    <property type="entry name" value="Anthracycline_SecMetBiosynth"/>
</dbReference>
<dbReference type="CDD" id="cd06587">
    <property type="entry name" value="VOC"/>
    <property type="match status" value="1"/>
</dbReference>
<keyword evidence="3" id="KW-1185">Reference proteome</keyword>
<gene>
    <name evidence="2" type="ORF">J40TS1_37220</name>
</gene>
<dbReference type="PANTHER" id="PTHR33993:SF14">
    <property type="entry name" value="GB|AAF24581.1"/>
    <property type="match status" value="1"/>
</dbReference>
<dbReference type="RefSeq" id="WP_213518076.1">
    <property type="nucleotide sequence ID" value="NZ_BOSE01000007.1"/>
</dbReference>
<protein>
    <recommendedName>
        <fullName evidence="1">VOC domain-containing protein</fullName>
    </recommendedName>
</protein>
<evidence type="ECO:0000313" key="2">
    <source>
        <dbReference type="EMBL" id="GIP18080.1"/>
    </source>
</evidence>
<comment type="caution">
    <text evidence="2">The sequence shown here is derived from an EMBL/GenBank/DDBJ whole genome shotgun (WGS) entry which is preliminary data.</text>
</comment>
<dbReference type="InterPro" id="IPR029068">
    <property type="entry name" value="Glyas_Bleomycin-R_OHBP_Dase"/>
</dbReference>
<dbReference type="Gene3D" id="3.10.180.10">
    <property type="entry name" value="2,3-Dihydroxybiphenyl 1,2-Dioxygenase, domain 1"/>
    <property type="match status" value="1"/>
</dbReference>
<evidence type="ECO:0000313" key="3">
    <source>
        <dbReference type="Proteomes" id="UP000683139"/>
    </source>
</evidence>
<reference evidence="2" key="1">
    <citation type="submission" date="2021-03" db="EMBL/GenBank/DDBJ databases">
        <title>Antimicrobial resistance genes in bacteria isolated from Japanese honey, and their potential for conferring macrolide and lincosamide resistance in the American foulbrood pathogen Paenibacillus larvae.</title>
        <authorList>
            <person name="Okamoto M."/>
            <person name="Kumagai M."/>
            <person name="Kanamori H."/>
            <person name="Takamatsu D."/>
        </authorList>
    </citation>
    <scope>NUCLEOTIDE SEQUENCE</scope>
    <source>
        <strain evidence="2">J40TS1</strain>
    </source>
</reference>
<dbReference type="PANTHER" id="PTHR33993">
    <property type="entry name" value="GLYOXALASE-RELATED"/>
    <property type="match status" value="1"/>
</dbReference>
<feature type="domain" description="VOC" evidence="1">
    <location>
        <begin position="8"/>
        <end position="124"/>
    </location>
</feature>
<name>A0A920CZ52_9BACL</name>
<evidence type="ECO:0000259" key="1">
    <source>
        <dbReference type="PROSITE" id="PS51819"/>
    </source>
</evidence>
<accession>A0A920CZ52</accession>
<dbReference type="InterPro" id="IPR004360">
    <property type="entry name" value="Glyas_Fos-R_dOase_dom"/>
</dbReference>
<organism evidence="2 3">
    <name type="scientific">Paenibacillus montaniterrae</name>
    <dbReference type="NCBI Taxonomy" id="429341"/>
    <lineage>
        <taxon>Bacteria</taxon>
        <taxon>Bacillati</taxon>
        <taxon>Bacillota</taxon>
        <taxon>Bacilli</taxon>
        <taxon>Bacillales</taxon>
        <taxon>Paenibacillaceae</taxon>
        <taxon>Paenibacillus</taxon>
    </lineage>
</organism>
<proteinExistence type="predicted"/>
<dbReference type="Pfam" id="PF00903">
    <property type="entry name" value="Glyoxalase"/>
    <property type="match status" value="1"/>
</dbReference>
<dbReference type="SUPFAM" id="SSF54593">
    <property type="entry name" value="Glyoxalase/Bleomycin resistance protein/Dihydroxybiphenyl dioxygenase"/>
    <property type="match status" value="1"/>
</dbReference>
<dbReference type="Proteomes" id="UP000683139">
    <property type="component" value="Unassembled WGS sequence"/>
</dbReference>
<dbReference type="AlphaFoldDB" id="A0A920CZ52"/>